<protein>
    <submittedName>
        <fullName evidence="3">Flp pilus assembly protein TadG</fullName>
    </submittedName>
</protein>
<evidence type="ECO:0000259" key="2">
    <source>
        <dbReference type="Pfam" id="PF07811"/>
    </source>
</evidence>
<evidence type="ECO:0000313" key="4">
    <source>
        <dbReference type="Proteomes" id="UP000587415"/>
    </source>
</evidence>
<sequence>MRRLLRDRDGTAAVEFGLLVLPFCVMVFAILEVALIFTLDSVLENAAISTGRLVRTGQASAQGMTAARFKTSLCSRMSIFAGSCEANATIDVRVIPQFATTPPDPLAGEGFDPSGLTYANGNPGDLILVRVWYKHPLLTSFLSQALSSVGPRTAMLTATTAFRNEPAG</sequence>
<dbReference type="RefSeq" id="WP_168045318.1">
    <property type="nucleotide sequence ID" value="NZ_JAATJM010000001.1"/>
</dbReference>
<gene>
    <name evidence="3" type="ORF">GGQ87_000699</name>
</gene>
<feature type="transmembrane region" description="Helical" evidence="1">
    <location>
        <begin position="12"/>
        <end position="39"/>
    </location>
</feature>
<keyword evidence="4" id="KW-1185">Reference proteome</keyword>
<feature type="domain" description="TadE-like" evidence="2">
    <location>
        <begin position="10"/>
        <end position="47"/>
    </location>
</feature>
<dbReference type="AlphaFoldDB" id="A0A7X5YJN9"/>
<comment type="caution">
    <text evidence="3">The sequence shown here is derived from an EMBL/GenBank/DDBJ whole genome shotgun (WGS) entry which is preliminary data.</text>
</comment>
<evidence type="ECO:0000313" key="3">
    <source>
        <dbReference type="EMBL" id="NJC40441.1"/>
    </source>
</evidence>
<accession>A0A7X5YJN9</accession>
<dbReference type="EMBL" id="JAATJM010000001">
    <property type="protein sequence ID" value="NJC40441.1"/>
    <property type="molecule type" value="Genomic_DNA"/>
</dbReference>
<proteinExistence type="predicted"/>
<name>A0A7X5YJN9_9CAUL</name>
<reference evidence="3 4" key="1">
    <citation type="submission" date="2020-03" db="EMBL/GenBank/DDBJ databases">
        <title>Genomic Encyclopedia of Type Strains, Phase IV (KMG-IV): sequencing the most valuable type-strain genomes for metagenomic binning, comparative biology and taxonomic classification.</title>
        <authorList>
            <person name="Goeker M."/>
        </authorList>
    </citation>
    <scope>NUCLEOTIDE SEQUENCE [LARGE SCALE GENOMIC DNA]</scope>
    <source>
        <strain evidence="3 4">DSM 4736</strain>
    </source>
</reference>
<keyword evidence="1" id="KW-0812">Transmembrane</keyword>
<dbReference type="Pfam" id="PF07811">
    <property type="entry name" value="TadE"/>
    <property type="match status" value="1"/>
</dbReference>
<keyword evidence="1" id="KW-1133">Transmembrane helix</keyword>
<dbReference type="Proteomes" id="UP000587415">
    <property type="component" value="Unassembled WGS sequence"/>
</dbReference>
<dbReference type="InterPro" id="IPR012495">
    <property type="entry name" value="TadE-like_dom"/>
</dbReference>
<evidence type="ECO:0000256" key="1">
    <source>
        <dbReference type="SAM" id="Phobius"/>
    </source>
</evidence>
<keyword evidence="1" id="KW-0472">Membrane</keyword>
<organism evidence="3 4">
    <name type="scientific">Brevundimonas alba</name>
    <dbReference type="NCBI Taxonomy" id="74314"/>
    <lineage>
        <taxon>Bacteria</taxon>
        <taxon>Pseudomonadati</taxon>
        <taxon>Pseudomonadota</taxon>
        <taxon>Alphaproteobacteria</taxon>
        <taxon>Caulobacterales</taxon>
        <taxon>Caulobacteraceae</taxon>
        <taxon>Brevundimonas</taxon>
    </lineage>
</organism>